<feature type="transmembrane region" description="Helical" evidence="7">
    <location>
        <begin position="380"/>
        <end position="405"/>
    </location>
</feature>
<evidence type="ECO:0000256" key="1">
    <source>
        <dbReference type="ARBA" id="ARBA00004651"/>
    </source>
</evidence>
<evidence type="ECO:0000259" key="8">
    <source>
        <dbReference type="Pfam" id="PF02687"/>
    </source>
</evidence>
<keyword evidence="2" id="KW-1003">Cell membrane</keyword>
<evidence type="ECO:0000256" key="5">
    <source>
        <dbReference type="ARBA" id="ARBA00023136"/>
    </source>
</evidence>
<keyword evidence="5 7" id="KW-0472">Membrane</keyword>
<reference evidence="10 11" key="1">
    <citation type="submission" date="2018-09" db="EMBL/GenBank/DDBJ databases">
        <authorList>
            <person name="Wang X."/>
            <person name="Du Z."/>
        </authorList>
    </citation>
    <scope>NUCLEOTIDE SEQUENCE [LARGE SCALE GENOMIC DNA]</scope>
    <source>
        <strain evidence="10 11">N3</strain>
    </source>
</reference>
<dbReference type="AlphaFoldDB" id="A0A418PR51"/>
<feature type="transmembrane region" description="Helical" evidence="7">
    <location>
        <begin position="66"/>
        <end position="87"/>
    </location>
</feature>
<comment type="similarity">
    <text evidence="6">Belongs to the ABC-4 integral membrane protein family.</text>
</comment>
<name>A0A418PR51_9BACT</name>
<dbReference type="EMBL" id="QXML01000005">
    <property type="protein sequence ID" value="RIW15074.1"/>
    <property type="molecule type" value="Genomic_DNA"/>
</dbReference>
<feature type="domain" description="ABC3 transporter permease C-terminal" evidence="8">
    <location>
        <begin position="340"/>
        <end position="457"/>
    </location>
</feature>
<evidence type="ECO:0000256" key="3">
    <source>
        <dbReference type="ARBA" id="ARBA00022692"/>
    </source>
</evidence>
<feature type="transmembrane region" description="Helical" evidence="7">
    <location>
        <begin position="429"/>
        <end position="458"/>
    </location>
</feature>
<feature type="transmembrane region" description="Helical" evidence="7">
    <location>
        <begin position="332"/>
        <end position="353"/>
    </location>
</feature>
<evidence type="ECO:0000313" key="10">
    <source>
        <dbReference type="EMBL" id="RIW15074.1"/>
    </source>
</evidence>
<dbReference type="Pfam" id="PF12704">
    <property type="entry name" value="MacB_PCD"/>
    <property type="match status" value="2"/>
</dbReference>
<feature type="domain" description="ABC3 transporter permease C-terminal" evidence="8">
    <location>
        <begin position="724"/>
        <end position="837"/>
    </location>
</feature>
<comment type="subcellular location">
    <subcellularLocation>
        <location evidence="1">Cell membrane</location>
        <topology evidence="1">Multi-pass membrane protein</topology>
    </subcellularLocation>
</comment>
<gene>
    <name evidence="10" type="ORF">D0X99_11540</name>
</gene>
<feature type="domain" description="MacB-like periplasmic core" evidence="9">
    <location>
        <begin position="65"/>
        <end position="292"/>
    </location>
</feature>
<feature type="domain" description="MacB-like periplasmic core" evidence="9">
    <location>
        <begin position="525"/>
        <end position="674"/>
    </location>
</feature>
<keyword evidence="11" id="KW-1185">Reference proteome</keyword>
<dbReference type="PANTHER" id="PTHR30572">
    <property type="entry name" value="MEMBRANE COMPONENT OF TRANSPORTER-RELATED"/>
    <property type="match status" value="1"/>
</dbReference>
<dbReference type="InterPro" id="IPR003838">
    <property type="entry name" value="ABC3_permease_C"/>
</dbReference>
<dbReference type="PANTHER" id="PTHR30572:SF4">
    <property type="entry name" value="ABC TRANSPORTER PERMEASE YTRF"/>
    <property type="match status" value="1"/>
</dbReference>
<dbReference type="Proteomes" id="UP000283522">
    <property type="component" value="Unassembled WGS sequence"/>
</dbReference>
<dbReference type="InterPro" id="IPR050250">
    <property type="entry name" value="Macrolide_Exporter_MacB"/>
</dbReference>
<evidence type="ECO:0000256" key="2">
    <source>
        <dbReference type="ARBA" id="ARBA00022475"/>
    </source>
</evidence>
<evidence type="ECO:0000256" key="4">
    <source>
        <dbReference type="ARBA" id="ARBA00022989"/>
    </source>
</evidence>
<evidence type="ECO:0000259" key="9">
    <source>
        <dbReference type="Pfam" id="PF12704"/>
    </source>
</evidence>
<accession>A0A418PR51</accession>
<dbReference type="GO" id="GO:0022857">
    <property type="term" value="F:transmembrane transporter activity"/>
    <property type="evidence" value="ECO:0007669"/>
    <property type="project" value="TreeGrafter"/>
</dbReference>
<protein>
    <submittedName>
        <fullName evidence="10">ABC transporter permease</fullName>
    </submittedName>
</protein>
<feature type="transmembrane region" description="Helical" evidence="7">
    <location>
        <begin position="721"/>
        <end position="744"/>
    </location>
</feature>
<feature type="transmembrane region" description="Helical" evidence="7">
    <location>
        <begin position="765"/>
        <end position="791"/>
    </location>
</feature>
<dbReference type="Pfam" id="PF02687">
    <property type="entry name" value="FtsX"/>
    <property type="match status" value="2"/>
</dbReference>
<keyword evidence="3 7" id="KW-0812">Transmembrane</keyword>
<comment type="caution">
    <text evidence="10">The sequence shown here is derived from an EMBL/GenBank/DDBJ whole genome shotgun (WGS) entry which is preliminary data.</text>
</comment>
<proteinExistence type="inferred from homology"/>
<evidence type="ECO:0000313" key="11">
    <source>
        <dbReference type="Proteomes" id="UP000283522"/>
    </source>
</evidence>
<feature type="transmembrane region" description="Helical" evidence="7">
    <location>
        <begin position="479"/>
        <end position="498"/>
    </location>
</feature>
<dbReference type="InterPro" id="IPR025857">
    <property type="entry name" value="MacB_PCD"/>
</dbReference>
<keyword evidence="4 7" id="KW-1133">Transmembrane helix</keyword>
<organism evidence="10 11">
    <name type="scientific">Algoriphagus lacus</name>
    <dbReference type="NCBI Taxonomy" id="2056311"/>
    <lineage>
        <taxon>Bacteria</taxon>
        <taxon>Pseudomonadati</taxon>
        <taxon>Bacteroidota</taxon>
        <taxon>Cytophagia</taxon>
        <taxon>Cytophagales</taxon>
        <taxon>Cyclobacteriaceae</taxon>
        <taxon>Algoriphagus</taxon>
    </lineage>
</organism>
<feature type="transmembrane region" description="Helical" evidence="7">
    <location>
        <begin position="803"/>
        <end position="825"/>
    </location>
</feature>
<evidence type="ECO:0000256" key="7">
    <source>
        <dbReference type="SAM" id="Phobius"/>
    </source>
</evidence>
<dbReference type="GO" id="GO:0005886">
    <property type="term" value="C:plasma membrane"/>
    <property type="evidence" value="ECO:0007669"/>
    <property type="project" value="UniProtKB-SubCell"/>
</dbReference>
<sequence length="844" mass="93904">MKLFWLGTSLAKPVLYNGSKTERCPRLLFRSFDNHLNLNQQTVQTMWKNYLKVAFRNLMRYKIFSFINIFGLGVSMALSLVVITLVLDQYKYDRHNSRKDRIYRVNTLSEKYKPTATTTMALKEVLLTEVPGVEKAARIKRGFGNMSMMDFKQDVNIPITGYFADPEILEVFELELESGNPATALSEPYSVVLTQETARKLFKNPDPLGETVKVGDQGEYKVTGILKDKPDQKSHLMFEGLASFSTVPSLNAVDSTAQNSLESWSSVYEGYLYILLEEGQSNAGVQQQLQQIAKAHYAADDPEKHGFALQSLTNIAMGPDVNNAIGPFLPRIFVIFLGALAAIVMLTSCFNYTNLSIARSLTRAKEIGIRKVTGAKRSQIFLQFISEAVLTATLALAFSWIILILGKPYLMNLRLVQLLRWDFSTSLEVYPYLIGFALLVGLLAGFFPAVILSSLQPIRVLKSFGSIKLLSRFGLRKTLLVMQFAISLIFIVSAILVYRQTDLFLNKDRGFEVAHKVLVKLNQTSAEQLKAELIQQSNVESVSAVSHIPGAGVIMGDEFKVSSEAEKQEMDYFHVDEDYLSNMGVKLLAGKNFSPQNPESNKTKILINELAVEKFGLGSPSEAVGQVMYRGNDPALYEIIGVVPNYIHRHMLMQDAPMALLYNPEEFSQLQVNYSGSDEAIVATLNAAWNKVNPDLKINYQFFEVEMNEMYNVFFGVLGKVVGLVAFLAITISCLGLLGMAAYAAEVKTKEVAIRKSMGASVPEIAWQLSMGFVKLVGIAILFGLPAAWFVNNLWLENMAYRVNIGVGTIALSLLFILVLTVLTVGSQALKAAFINPSTKLRNE</sequence>
<evidence type="ECO:0000256" key="6">
    <source>
        <dbReference type="ARBA" id="ARBA00038076"/>
    </source>
</evidence>